<dbReference type="InterPro" id="IPR051454">
    <property type="entry name" value="RNA/ubiquinone_mod_enzymes"/>
</dbReference>
<dbReference type="Pfam" id="PF01136">
    <property type="entry name" value="Peptidase_U32"/>
    <property type="match status" value="1"/>
</dbReference>
<keyword evidence="2" id="KW-0378">Hydrolase</keyword>
<evidence type="ECO:0008006" key="5">
    <source>
        <dbReference type="Google" id="ProtNLM"/>
    </source>
</evidence>
<accession>A0A382TUS9</accession>
<dbReference type="GO" id="GO:0006508">
    <property type="term" value="P:proteolysis"/>
    <property type="evidence" value="ECO:0007669"/>
    <property type="project" value="UniProtKB-KW"/>
</dbReference>
<dbReference type="PROSITE" id="PS01276">
    <property type="entry name" value="PEPTIDASE_U32"/>
    <property type="match status" value="1"/>
</dbReference>
<dbReference type="InterPro" id="IPR001539">
    <property type="entry name" value="Peptidase_U32"/>
</dbReference>
<feature type="non-terminal residue" evidence="4">
    <location>
        <position position="299"/>
    </location>
</feature>
<sequence>AGSWESLQAAIQGGANSVYFGIEQLNMRAKSSNNFTLKDLVEISSLCNEKNIKTYITLNTIIYDHDLILMKKIVNAAKHAGINAIIASDQAVIGYASSIQMEVHISTQTNITNIETIRFYSHFADVIVLSRELSLYQIKKITKEIEKQKIKGPSGELMQIEIFAHGALCVAVSGKCYMSLHTTNSSANRGACIQNCRKTYTVTDKEDGHQFEIDNEYIMSPKDLCTIGFLDQVLEAGANILKLEGRGRSPEYVKTTTQCYREAADSYLNGTYTKEKIEKWMTKLKTVYNRGFWDGYYLG</sequence>
<evidence type="ECO:0000256" key="2">
    <source>
        <dbReference type="ARBA" id="ARBA00022801"/>
    </source>
</evidence>
<feature type="non-terminal residue" evidence="4">
    <location>
        <position position="1"/>
    </location>
</feature>
<evidence type="ECO:0000256" key="1">
    <source>
        <dbReference type="ARBA" id="ARBA00022670"/>
    </source>
</evidence>
<organism evidence="4">
    <name type="scientific">marine metagenome</name>
    <dbReference type="NCBI Taxonomy" id="408172"/>
    <lineage>
        <taxon>unclassified sequences</taxon>
        <taxon>metagenomes</taxon>
        <taxon>ecological metagenomes</taxon>
    </lineage>
</organism>
<dbReference type="PANTHER" id="PTHR30217:SF6">
    <property type="entry name" value="TRNA HYDROXYLATION PROTEIN P"/>
    <property type="match status" value="1"/>
</dbReference>
<comment type="similarity">
    <text evidence="3">Belongs to the peptidase U32 family.</text>
</comment>
<evidence type="ECO:0000313" key="4">
    <source>
        <dbReference type="EMBL" id="SVD25367.1"/>
    </source>
</evidence>
<dbReference type="GO" id="GO:0008233">
    <property type="term" value="F:peptidase activity"/>
    <property type="evidence" value="ECO:0007669"/>
    <property type="project" value="UniProtKB-KW"/>
</dbReference>
<dbReference type="EMBL" id="UINC01139054">
    <property type="protein sequence ID" value="SVD25367.1"/>
    <property type="molecule type" value="Genomic_DNA"/>
</dbReference>
<dbReference type="PANTHER" id="PTHR30217">
    <property type="entry name" value="PEPTIDASE U32 FAMILY"/>
    <property type="match status" value="1"/>
</dbReference>
<dbReference type="AlphaFoldDB" id="A0A382TUS9"/>
<protein>
    <recommendedName>
        <fullName evidence="5">Peptidase U32 collagenase domain-containing protein</fullName>
    </recommendedName>
</protein>
<reference evidence="4" key="1">
    <citation type="submission" date="2018-05" db="EMBL/GenBank/DDBJ databases">
        <authorList>
            <person name="Lanie J.A."/>
            <person name="Ng W.-L."/>
            <person name="Kazmierczak K.M."/>
            <person name="Andrzejewski T.M."/>
            <person name="Davidsen T.M."/>
            <person name="Wayne K.J."/>
            <person name="Tettelin H."/>
            <person name="Glass J.I."/>
            <person name="Rusch D."/>
            <person name="Podicherti R."/>
            <person name="Tsui H.-C.T."/>
            <person name="Winkler M.E."/>
        </authorList>
    </citation>
    <scope>NUCLEOTIDE SEQUENCE</scope>
</reference>
<proteinExistence type="inferred from homology"/>
<keyword evidence="1" id="KW-0645">Protease</keyword>
<gene>
    <name evidence="4" type="ORF">METZ01_LOCUS378221</name>
</gene>
<name>A0A382TUS9_9ZZZZ</name>
<evidence type="ECO:0000256" key="3">
    <source>
        <dbReference type="ARBA" id="ARBA00038374"/>
    </source>
</evidence>